<proteinExistence type="predicted"/>
<dbReference type="OrthoDB" id="2543325at2"/>
<accession>A0A518VAR8</accession>
<dbReference type="Proteomes" id="UP000319432">
    <property type="component" value="Chromosome"/>
</dbReference>
<gene>
    <name evidence="1" type="ORF">EEL30_18350</name>
</gene>
<keyword evidence="2" id="KW-1185">Reference proteome</keyword>
<sequence length="494" mass="59680">MRWFESPWSTIEKFKYANELTSKEVLKLLGSNHVKSLKTNAGRCHRTYLSLQGFDLEQTNHILQFHFLKEYQNNLQQLIGHFNQKYEDKAFIRDHLFFCKKCIRTGYHSVFHQFTLLYHCPFHMIPLENYCPHCKHLIPYECSDQLLTSPFQCKCGYMFFKKRRRERFFQHWGKEEELVCKNVLKWLSLNENQKTYISNLHIFPTKFSEKTSLLDGILQSVSVQSEDLQPYKKVQSTRNIRLIKTTEKKIKNNQCRTQKSQEYLNDKLEIEFQEDLYNSYCKTISSISRKLRNTILKKHKTCIHRFYGGNETEQQCPYAFAYLHWSAIVRRYMSPSFVDSKFGRIEPANHNFVDFPFYYDNTFYESLFWQWAFKSKNIIIDENMDAIKWVFGRCLAHAAIAFFNEWIHQTEINPEYQKKFKGIWRGVFNYDCVPDYFLHIDFEGNHAPEFYFHEIPKIYLENTSCKCPFTSVKSRREPYRKKRFEELRGIYQRK</sequence>
<protein>
    <recommendedName>
        <fullName evidence="3">TniQ family protein</fullName>
    </recommendedName>
</protein>
<evidence type="ECO:0000313" key="2">
    <source>
        <dbReference type="Proteomes" id="UP000319432"/>
    </source>
</evidence>
<evidence type="ECO:0000313" key="1">
    <source>
        <dbReference type="EMBL" id="QDX94074.1"/>
    </source>
</evidence>
<name>A0A518VAR8_BRELA</name>
<dbReference type="AlphaFoldDB" id="A0A518VAR8"/>
<reference evidence="1 2" key="1">
    <citation type="submission" date="2018-11" db="EMBL/GenBank/DDBJ databases">
        <title>Phylogenetic determinants of toxin gene distribution in genomes of Brevibacillus laterosporus.</title>
        <authorList>
            <person name="Glare T.R."/>
            <person name="Durrant A."/>
            <person name="Berry C."/>
            <person name="Palma L."/>
            <person name="Ormskirk M."/>
            <person name="Cox M.O."/>
        </authorList>
    </citation>
    <scope>NUCLEOTIDE SEQUENCE [LARGE SCALE GENOMIC DNA]</scope>
    <source>
        <strain evidence="1 2">1821L</strain>
    </source>
</reference>
<evidence type="ECO:0008006" key="3">
    <source>
        <dbReference type="Google" id="ProtNLM"/>
    </source>
</evidence>
<dbReference type="EMBL" id="CP033464">
    <property type="protein sequence ID" value="QDX94074.1"/>
    <property type="molecule type" value="Genomic_DNA"/>
</dbReference>
<organism evidence="1 2">
    <name type="scientific">Brevibacillus laterosporus</name>
    <name type="common">Bacillus laterosporus</name>
    <dbReference type="NCBI Taxonomy" id="1465"/>
    <lineage>
        <taxon>Bacteria</taxon>
        <taxon>Bacillati</taxon>
        <taxon>Bacillota</taxon>
        <taxon>Bacilli</taxon>
        <taxon>Bacillales</taxon>
        <taxon>Paenibacillaceae</taxon>
        <taxon>Brevibacillus</taxon>
    </lineage>
</organism>